<dbReference type="InterPro" id="IPR023213">
    <property type="entry name" value="CAT-like_dom_sf"/>
</dbReference>
<proteinExistence type="predicted"/>
<dbReference type="InterPro" id="IPR052058">
    <property type="entry name" value="Alcohol_O-acetyltransferase"/>
</dbReference>
<evidence type="ECO:0000313" key="1">
    <source>
        <dbReference type="EMBL" id="KAF7784111.1"/>
    </source>
</evidence>
<dbReference type="OMA" id="LICAMHF"/>
<dbReference type="EMBL" id="JABXXO010000001">
    <property type="protein sequence ID" value="KAF7784111.1"/>
    <property type="molecule type" value="Genomic_DNA"/>
</dbReference>
<comment type="caution">
    <text evidence="1">The sequence shown here is derived from an EMBL/GenBank/DDBJ whole genome shotgun (WGS) entry which is preliminary data.</text>
</comment>
<sequence length="524" mass="58765">MAIDTLVQDAIVVHRKSPTTSQRKLGETETSYYLPSRESGVNDMYLHLGFKASTGRLTPDRFLLVWAILRLRHPLLAARVELCAYDDIRFIYDHPKDIEETLRSAQQAMELCSQTKDELIDNYLNGQRTLSNDRLSFLILSSLQTFSLQNGTESENEQEFDLLICAAHYIGDGMALHTFANEFFVLLGGKLNESELRNLLELEVKQFAKDRKGFILPSTVEDQLPLLSQSKFFKAAAKIDFKLSQRKLVGGQSFPKVHHPLRHTVVPTVSFDPLRTNSILRTCKTNGVSISSALFAICNIAWARTHKKNPEAPVMMYTALNLRPYLKAEKALNDSYWFLAIGYFNIILPAFLPQSCDGVRATFWHRAKSAKKQSADAAKHPLIVHRTLEMARERGSRARVWARQDDDRAGVTVPSVSLPASVSLDNVPVPECLVGSSKAPSTALIGLSMLGNLDGIYKHIDYHGLELHTLTTGSRQRPGGMLLFGYTFVGKLWVSLGYDENGFDKEIVGTFWKNVLSAVDELLM</sequence>
<dbReference type="AlphaFoldDB" id="A0A8H7FAH0"/>
<dbReference type="Gene3D" id="3.30.559.10">
    <property type="entry name" value="Chloramphenicol acetyltransferase-like domain"/>
    <property type="match status" value="1"/>
</dbReference>
<evidence type="ECO:0008006" key="3">
    <source>
        <dbReference type="Google" id="ProtNLM"/>
    </source>
</evidence>
<dbReference type="PANTHER" id="PTHR28037:SF1">
    <property type="entry name" value="ALCOHOL O-ACETYLTRANSFERASE 1-RELATED"/>
    <property type="match status" value="1"/>
</dbReference>
<name>A0A8H7FAH0_AGABI</name>
<evidence type="ECO:0000313" key="2">
    <source>
        <dbReference type="Proteomes" id="UP000629468"/>
    </source>
</evidence>
<dbReference type="PANTHER" id="PTHR28037">
    <property type="entry name" value="ALCOHOL O-ACETYLTRANSFERASE 1-RELATED"/>
    <property type="match status" value="1"/>
</dbReference>
<gene>
    <name evidence="1" type="ORF">Agabi119p4_276</name>
</gene>
<dbReference type="Gene3D" id="3.30.559.30">
    <property type="entry name" value="Nonribosomal peptide synthetase, condensation domain"/>
    <property type="match status" value="1"/>
</dbReference>
<dbReference type="Proteomes" id="UP000629468">
    <property type="component" value="Unassembled WGS sequence"/>
</dbReference>
<reference evidence="1 2" key="1">
    <citation type="journal article" name="Sci. Rep.">
        <title>Telomere-to-telomere assembled and centromere annotated genomes of the two main subspecies of the button mushroom Agaricus bisporus reveal especially polymorphic chromosome ends.</title>
        <authorList>
            <person name="Sonnenberg A.S.M."/>
            <person name="Sedaghat-Telgerd N."/>
            <person name="Lavrijssen B."/>
            <person name="Ohm R.A."/>
            <person name="Hendrickx P.M."/>
            <person name="Scholtmeijer K."/>
            <person name="Baars J.J.P."/>
            <person name="van Peer A."/>
        </authorList>
    </citation>
    <scope>NUCLEOTIDE SEQUENCE [LARGE SCALE GENOMIC DNA]</scope>
    <source>
        <strain evidence="1 2">H119_p4</strain>
    </source>
</reference>
<protein>
    <recommendedName>
        <fullName evidence="3">Alcohol acetyltransferase</fullName>
    </recommendedName>
</protein>
<organism evidence="1 2">
    <name type="scientific">Agaricus bisporus var. burnettii</name>
    <dbReference type="NCBI Taxonomy" id="192524"/>
    <lineage>
        <taxon>Eukaryota</taxon>
        <taxon>Fungi</taxon>
        <taxon>Dikarya</taxon>
        <taxon>Basidiomycota</taxon>
        <taxon>Agaricomycotina</taxon>
        <taxon>Agaricomycetes</taxon>
        <taxon>Agaricomycetidae</taxon>
        <taxon>Agaricales</taxon>
        <taxon>Agaricineae</taxon>
        <taxon>Agaricaceae</taxon>
        <taxon>Agaricus</taxon>
    </lineage>
</organism>
<dbReference type="SUPFAM" id="SSF52777">
    <property type="entry name" value="CoA-dependent acyltransferases"/>
    <property type="match status" value="1"/>
</dbReference>
<accession>A0A8H7FAH0</accession>